<dbReference type="SUPFAM" id="SSF57256">
    <property type="entry name" value="Elafin-like"/>
    <property type="match status" value="1"/>
</dbReference>
<feature type="signal peptide" evidence="1">
    <location>
        <begin position="1"/>
        <end position="19"/>
    </location>
</feature>
<organism evidence="5 7">
    <name type="scientific">Rotaria sordida</name>
    <dbReference type="NCBI Taxonomy" id="392033"/>
    <lineage>
        <taxon>Eukaryota</taxon>
        <taxon>Metazoa</taxon>
        <taxon>Spiralia</taxon>
        <taxon>Gnathifera</taxon>
        <taxon>Rotifera</taxon>
        <taxon>Eurotatoria</taxon>
        <taxon>Bdelloidea</taxon>
        <taxon>Philodinida</taxon>
        <taxon>Philodinidae</taxon>
        <taxon>Rotaria</taxon>
    </lineage>
</organism>
<keyword evidence="1" id="KW-0732">Signal</keyword>
<dbReference type="EMBL" id="CAJNOL010003487">
    <property type="protein sequence ID" value="CAF1564405.1"/>
    <property type="molecule type" value="Genomic_DNA"/>
</dbReference>
<feature type="domain" description="WAP" evidence="2">
    <location>
        <begin position="72"/>
        <end position="124"/>
    </location>
</feature>
<evidence type="ECO:0000259" key="2">
    <source>
        <dbReference type="PROSITE" id="PS51390"/>
    </source>
</evidence>
<dbReference type="Proteomes" id="UP000663870">
    <property type="component" value="Unassembled WGS sequence"/>
</dbReference>
<evidence type="ECO:0000313" key="4">
    <source>
        <dbReference type="EMBL" id="CAF1564405.1"/>
    </source>
</evidence>
<comment type="caution">
    <text evidence="5">The sequence shown here is derived from an EMBL/GenBank/DDBJ whole genome shotgun (WGS) entry which is preliminary data.</text>
</comment>
<dbReference type="Gene3D" id="4.10.75.10">
    <property type="entry name" value="Elafin-like"/>
    <property type="match status" value="1"/>
</dbReference>
<dbReference type="GO" id="GO:0005576">
    <property type="term" value="C:extracellular region"/>
    <property type="evidence" value="ECO:0007669"/>
    <property type="project" value="InterPro"/>
</dbReference>
<evidence type="ECO:0000313" key="7">
    <source>
        <dbReference type="Proteomes" id="UP000663874"/>
    </source>
</evidence>
<protein>
    <recommendedName>
        <fullName evidence="2">WAP domain-containing protein</fullName>
    </recommendedName>
</protein>
<evidence type="ECO:0000313" key="6">
    <source>
        <dbReference type="Proteomes" id="UP000663870"/>
    </source>
</evidence>
<name>A0A820A2K0_9BILA</name>
<reference evidence="5" key="1">
    <citation type="submission" date="2021-02" db="EMBL/GenBank/DDBJ databases">
        <authorList>
            <person name="Nowell W R."/>
        </authorList>
    </citation>
    <scope>NUCLEOTIDE SEQUENCE</scope>
</reference>
<evidence type="ECO:0000313" key="3">
    <source>
        <dbReference type="EMBL" id="CAF1287310.1"/>
    </source>
</evidence>
<keyword evidence="6" id="KW-1185">Reference proteome</keyword>
<dbReference type="EMBL" id="CAJOBE010014336">
    <property type="protein sequence ID" value="CAF4176924.1"/>
    <property type="molecule type" value="Genomic_DNA"/>
</dbReference>
<dbReference type="Pfam" id="PF00095">
    <property type="entry name" value="WAP"/>
    <property type="match status" value="1"/>
</dbReference>
<gene>
    <name evidence="5" type="ORF">FNK824_LOCUS34999</name>
    <name evidence="4" type="ORF">JXQ802_LOCUS44636</name>
    <name evidence="3" type="ORF">PYM288_LOCUS29202</name>
</gene>
<dbReference type="InterPro" id="IPR008197">
    <property type="entry name" value="WAP_dom"/>
</dbReference>
<evidence type="ECO:0000256" key="1">
    <source>
        <dbReference type="SAM" id="SignalP"/>
    </source>
</evidence>
<proteinExistence type="predicted"/>
<dbReference type="GO" id="GO:0030414">
    <property type="term" value="F:peptidase inhibitor activity"/>
    <property type="evidence" value="ECO:0007669"/>
    <property type="project" value="InterPro"/>
</dbReference>
<dbReference type="PROSITE" id="PS51390">
    <property type="entry name" value="WAP"/>
    <property type="match status" value="1"/>
</dbReference>
<dbReference type="InterPro" id="IPR036645">
    <property type="entry name" value="Elafin-like_sf"/>
</dbReference>
<accession>A0A820A2K0</accession>
<dbReference type="EMBL" id="CAJNOH010002330">
    <property type="protein sequence ID" value="CAF1287310.1"/>
    <property type="molecule type" value="Genomic_DNA"/>
</dbReference>
<evidence type="ECO:0000313" key="5">
    <source>
        <dbReference type="EMBL" id="CAF4176924.1"/>
    </source>
</evidence>
<feature type="chain" id="PRO_5035620354" description="WAP domain-containing protein" evidence="1">
    <location>
        <begin position="20"/>
        <end position="124"/>
    </location>
</feature>
<sequence>MSRIVYIVVVLSIIAIAIANPESVCPGYGFVRPEEPCVTECKPESDTCDAGMKCCYTPQKPCGYRCLVGKDKIDKNGTCPPQDSDQDNFDWYLCDGHFCDVDYDCPCGKKCCPNKCGSKLCINP</sequence>
<dbReference type="AlphaFoldDB" id="A0A820A2K0"/>
<dbReference type="Proteomes" id="UP000663874">
    <property type="component" value="Unassembled WGS sequence"/>
</dbReference>
<dbReference type="Proteomes" id="UP000663854">
    <property type="component" value="Unassembled WGS sequence"/>
</dbReference>